<dbReference type="InterPro" id="IPR003593">
    <property type="entry name" value="AAA+_ATPase"/>
</dbReference>
<protein>
    <submittedName>
        <fullName evidence="12">Type I secretion system permease/ATPase</fullName>
    </submittedName>
</protein>
<keyword evidence="8 9" id="KW-0472">Membrane</keyword>
<dbReference type="GO" id="GO:0015421">
    <property type="term" value="F:ABC-type oligopeptide transporter activity"/>
    <property type="evidence" value="ECO:0007669"/>
    <property type="project" value="TreeGrafter"/>
</dbReference>
<proteinExistence type="predicted"/>
<name>A0A482PIG8_CITRO</name>
<comment type="subcellular location">
    <subcellularLocation>
        <location evidence="1">Cell membrane</location>
        <topology evidence="1">Multi-pass membrane protein</topology>
    </subcellularLocation>
</comment>
<evidence type="ECO:0000259" key="10">
    <source>
        <dbReference type="PROSITE" id="PS50893"/>
    </source>
</evidence>
<evidence type="ECO:0000256" key="8">
    <source>
        <dbReference type="ARBA" id="ARBA00023136"/>
    </source>
</evidence>
<dbReference type="PROSITE" id="PS50893">
    <property type="entry name" value="ABC_TRANSPORTER_2"/>
    <property type="match status" value="1"/>
</dbReference>
<dbReference type="SMART" id="SM00382">
    <property type="entry name" value="AAA"/>
    <property type="match status" value="1"/>
</dbReference>
<dbReference type="Pfam" id="PF00005">
    <property type="entry name" value="ABC_tran"/>
    <property type="match status" value="1"/>
</dbReference>
<keyword evidence="5" id="KW-0547">Nucleotide-binding</keyword>
<dbReference type="PANTHER" id="PTHR43394:SF1">
    <property type="entry name" value="ATP-BINDING CASSETTE SUB-FAMILY B MEMBER 10, MITOCHONDRIAL"/>
    <property type="match status" value="1"/>
</dbReference>
<feature type="domain" description="ABC transmembrane type-1" evidence="11">
    <location>
        <begin position="173"/>
        <end position="451"/>
    </location>
</feature>
<evidence type="ECO:0000256" key="6">
    <source>
        <dbReference type="ARBA" id="ARBA00022840"/>
    </source>
</evidence>
<sequence>MTHKQAGTDAGGAPPRHYNDWLELLLLIARFYRIDGSAERVRGEAEWRHTQMKEEALVEMMARHLGLCAIFDRFNEGLLDPWRLPMIVDFGERGLGVIEAISADGEVEVRFSGETPLATRLTRQQVCEAAKRVVRVKPEKAVPDARVDDYIKPYEENWLRRTILQEWPGYINVMAASLVANVLTLSAMLFSMQVYDRVIPAQSTPTLWVLFSGVAIAMTFVYVMRMARTWISDTLGKRADVRISDRVFGHALRLRSEARPKSTGSFIAQIRELEQIRELITSTTIGAIADLPFSLLFLALLWLMGGWLALVPLVAIPLIVLPGQLLQPALAKLSRETMRESALRNAILVESAQALDDIKSLRAEPYFQNQWNHLTATIGDTARRQRFVSGLLINWTAEVQTLAYVTVILIGAFFAMEGEISTGVLIGCSMLASRIMTPLTQLAMVMTRWQQAKVAREGVESLLKSEVDAPENGSQIALSKIHGEFVIKDMRYRYDEESSASVLDIASLTIRPGEKVAVLGRNGSGKSTLLQLLCGLLHPREGTLLLDGVKMASIDPQCVRRDVAYLSQQSALFYGTVKQNLLLGAPTASDEQILAALELSGAIHCVRSLPEGLDYLLMEGGRGLSGGQRQQLLLARTLLRDPQILILDEPTAWLDDGMEKHIVEGMKQWLGQRTLIVATHRPAVLQLTERVLFIDNGKIMRDGSREEILRPSPRPATVKSQEVA</sequence>
<reference evidence="12" key="1">
    <citation type="submission" date="2019-03" db="EMBL/GenBank/DDBJ databases">
        <title>Complete genome sequence of enteropathogenic Citrobacter rodentium strain DBS100.</title>
        <authorList>
            <person name="Popov G."/>
            <person name="Fiebig A."/>
            <person name="Shideler S."/>
            <person name="Coombes B."/>
            <person name="Savchenko A."/>
        </authorList>
    </citation>
    <scope>NUCLEOTIDE SEQUENCE</scope>
    <source>
        <strain evidence="12">DBS100</strain>
    </source>
</reference>
<dbReference type="GO" id="GO:0005524">
    <property type="term" value="F:ATP binding"/>
    <property type="evidence" value="ECO:0007669"/>
    <property type="project" value="UniProtKB-KW"/>
</dbReference>
<dbReference type="InterPro" id="IPR039421">
    <property type="entry name" value="Type_1_exporter"/>
</dbReference>
<dbReference type="InterPro" id="IPR027417">
    <property type="entry name" value="P-loop_NTPase"/>
</dbReference>
<organism evidence="12">
    <name type="scientific">Citrobacter rodentium</name>
    <dbReference type="NCBI Taxonomy" id="67825"/>
    <lineage>
        <taxon>Bacteria</taxon>
        <taxon>Pseudomonadati</taxon>
        <taxon>Pseudomonadota</taxon>
        <taxon>Gammaproteobacteria</taxon>
        <taxon>Enterobacterales</taxon>
        <taxon>Enterobacteriaceae</taxon>
        <taxon>Citrobacter</taxon>
    </lineage>
</organism>
<dbReference type="InterPro" id="IPR003439">
    <property type="entry name" value="ABC_transporter-like_ATP-bd"/>
</dbReference>
<dbReference type="Pfam" id="PF00664">
    <property type="entry name" value="ABC_membrane"/>
    <property type="match status" value="1"/>
</dbReference>
<dbReference type="SUPFAM" id="SSF52540">
    <property type="entry name" value="P-loop containing nucleoside triphosphate hydrolases"/>
    <property type="match status" value="1"/>
</dbReference>
<dbReference type="GO" id="GO:0005886">
    <property type="term" value="C:plasma membrane"/>
    <property type="evidence" value="ECO:0007669"/>
    <property type="project" value="UniProtKB-SubCell"/>
</dbReference>
<keyword evidence="7 9" id="KW-1133">Transmembrane helix</keyword>
<evidence type="ECO:0000313" key="12">
    <source>
        <dbReference type="EMBL" id="QBY27536.1"/>
    </source>
</evidence>
<dbReference type="PROSITE" id="PS50929">
    <property type="entry name" value="ABC_TM1F"/>
    <property type="match status" value="1"/>
</dbReference>
<gene>
    <name evidence="12" type="ORF">E2R62_00905</name>
</gene>
<accession>A0A482PIG8</accession>
<evidence type="ECO:0000256" key="5">
    <source>
        <dbReference type="ARBA" id="ARBA00022741"/>
    </source>
</evidence>
<keyword evidence="3" id="KW-1003">Cell membrane</keyword>
<keyword evidence="4 9" id="KW-0812">Transmembrane</keyword>
<evidence type="ECO:0000256" key="9">
    <source>
        <dbReference type="SAM" id="Phobius"/>
    </source>
</evidence>
<dbReference type="FunFam" id="3.40.50.300:FF:000299">
    <property type="entry name" value="ABC transporter ATP-binding protein/permease"/>
    <property type="match status" value="1"/>
</dbReference>
<evidence type="ECO:0000256" key="7">
    <source>
        <dbReference type="ARBA" id="ARBA00022989"/>
    </source>
</evidence>
<dbReference type="InterPro" id="IPR011527">
    <property type="entry name" value="ABC1_TM_dom"/>
</dbReference>
<dbReference type="CDD" id="cd18587">
    <property type="entry name" value="ABC_6TM_LapB_like"/>
    <property type="match status" value="1"/>
</dbReference>
<dbReference type="OMA" id="VLIGCSM"/>
<feature type="transmembrane region" description="Helical" evidence="9">
    <location>
        <begin position="207"/>
        <end position="224"/>
    </location>
</feature>
<dbReference type="SUPFAM" id="SSF90123">
    <property type="entry name" value="ABC transporter transmembrane region"/>
    <property type="match status" value="1"/>
</dbReference>
<evidence type="ECO:0000256" key="4">
    <source>
        <dbReference type="ARBA" id="ARBA00022692"/>
    </source>
</evidence>
<evidence type="ECO:0000256" key="1">
    <source>
        <dbReference type="ARBA" id="ARBA00004651"/>
    </source>
</evidence>
<dbReference type="RefSeq" id="WP_012905221.1">
    <property type="nucleotide sequence ID" value="NZ_CAJTBI010000020.1"/>
</dbReference>
<dbReference type="InterPro" id="IPR017750">
    <property type="entry name" value="ATPase_T1SS"/>
</dbReference>
<dbReference type="NCBIfam" id="TIGR03375">
    <property type="entry name" value="type_I_sec_LssB"/>
    <property type="match status" value="1"/>
</dbReference>
<dbReference type="Gene3D" id="3.40.50.300">
    <property type="entry name" value="P-loop containing nucleotide triphosphate hydrolases"/>
    <property type="match status" value="1"/>
</dbReference>
<keyword evidence="6" id="KW-0067">ATP-binding</keyword>
<keyword evidence="2" id="KW-0813">Transport</keyword>
<evidence type="ECO:0000256" key="3">
    <source>
        <dbReference type="ARBA" id="ARBA00022475"/>
    </source>
</evidence>
<evidence type="ECO:0000259" key="11">
    <source>
        <dbReference type="PROSITE" id="PS50929"/>
    </source>
</evidence>
<dbReference type="PANTHER" id="PTHR43394">
    <property type="entry name" value="ATP-DEPENDENT PERMEASE MDL1, MITOCHONDRIAL"/>
    <property type="match status" value="1"/>
</dbReference>
<dbReference type="InterPro" id="IPR036640">
    <property type="entry name" value="ABC1_TM_sf"/>
</dbReference>
<feature type="domain" description="ABC transporter" evidence="10">
    <location>
        <begin position="485"/>
        <end position="721"/>
    </location>
</feature>
<evidence type="ECO:0000256" key="2">
    <source>
        <dbReference type="ARBA" id="ARBA00022448"/>
    </source>
</evidence>
<feature type="transmembrane region" description="Helical" evidence="9">
    <location>
        <begin position="170"/>
        <end position="195"/>
    </location>
</feature>
<dbReference type="Gene3D" id="1.20.1560.10">
    <property type="entry name" value="ABC transporter type 1, transmembrane domain"/>
    <property type="match status" value="1"/>
</dbReference>
<dbReference type="EMBL" id="CP038008">
    <property type="protein sequence ID" value="QBY27536.1"/>
    <property type="molecule type" value="Genomic_DNA"/>
</dbReference>
<dbReference type="Gene3D" id="3.90.70.10">
    <property type="entry name" value="Cysteine proteinases"/>
    <property type="match status" value="1"/>
</dbReference>
<dbReference type="AlphaFoldDB" id="A0A482PIG8"/>
<dbReference type="GO" id="GO:0016887">
    <property type="term" value="F:ATP hydrolysis activity"/>
    <property type="evidence" value="ECO:0007669"/>
    <property type="project" value="InterPro"/>
</dbReference>